<feature type="domain" description="Cardiolipin synthase N-terminal" evidence="7">
    <location>
        <begin position="49"/>
        <end position="88"/>
    </location>
</feature>
<protein>
    <recommendedName>
        <fullName evidence="7">Cardiolipin synthase N-terminal domain-containing protein</fullName>
    </recommendedName>
</protein>
<feature type="transmembrane region" description="Helical" evidence="6">
    <location>
        <begin position="70"/>
        <end position="89"/>
    </location>
</feature>
<evidence type="ECO:0000256" key="3">
    <source>
        <dbReference type="ARBA" id="ARBA00022692"/>
    </source>
</evidence>
<dbReference type="EMBL" id="CP042433">
    <property type="protein sequence ID" value="QEC54467.1"/>
    <property type="molecule type" value="Genomic_DNA"/>
</dbReference>
<comment type="subcellular location">
    <subcellularLocation>
        <location evidence="1">Cell membrane</location>
        <topology evidence="1">Multi-pass membrane protein</topology>
    </subcellularLocation>
</comment>
<dbReference type="Pfam" id="PF13396">
    <property type="entry name" value="PLDc_N"/>
    <property type="match status" value="1"/>
</dbReference>
<keyword evidence="9" id="KW-1185">Reference proteome</keyword>
<keyword evidence="4 6" id="KW-1133">Transmembrane helix</keyword>
<evidence type="ECO:0000259" key="7">
    <source>
        <dbReference type="Pfam" id="PF13396"/>
    </source>
</evidence>
<dbReference type="InterPro" id="IPR027379">
    <property type="entry name" value="CLS_N"/>
</dbReference>
<evidence type="ECO:0000256" key="2">
    <source>
        <dbReference type="ARBA" id="ARBA00022475"/>
    </source>
</evidence>
<feature type="transmembrane region" description="Helical" evidence="6">
    <location>
        <begin position="6"/>
        <end position="26"/>
    </location>
</feature>
<evidence type="ECO:0000313" key="8">
    <source>
        <dbReference type="EMBL" id="QEC54467.1"/>
    </source>
</evidence>
<accession>A0A5B8UCR8</accession>
<dbReference type="Proteomes" id="UP000321204">
    <property type="component" value="Chromosome"/>
</dbReference>
<dbReference type="KEGG" id="fgg:FSB75_00660"/>
<evidence type="ECO:0000256" key="6">
    <source>
        <dbReference type="SAM" id="Phobius"/>
    </source>
</evidence>
<evidence type="ECO:0000256" key="5">
    <source>
        <dbReference type="ARBA" id="ARBA00023136"/>
    </source>
</evidence>
<keyword evidence="3 6" id="KW-0812">Transmembrane</keyword>
<evidence type="ECO:0000256" key="1">
    <source>
        <dbReference type="ARBA" id="ARBA00004651"/>
    </source>
</evidence>
<dbReference type="GO" id="GO:0005886">
    <property type="term" value="C:plasma membrane"/>
    <property type="evidence" value="ECO:0007669"/>
    <property type="project" value="UniProtKB-SubCell"/>
</dbReference>
<reference evidence="8 9" key="1">
    <citation type="journal article" date="2015" name="Int. J. Syst. Evol. Microbiol.">
        <title>Flavisolibacter ginsenosidimutans sp. nov., with ginsenoside-converting activity isolated from soil used for cultivating ginseng.</title>
        <authorList>
            <person name="Zhao Y."/>
            <person name="Liu Q."/>
            <person name="Kang M.S."/>
            <person name="Jin F."/>
            <person name="Yu H."/>
            <person name="Im W.T."/>
        </authorList>
    </citation>
    <scope>NUCLEOTIDE SEQUENCE [LARGE SCALE GENOMIC DNA]</scope>
    <source>
        <strain evidence="8 9">Gsoil 636</strain>
    </source>
</reference>
<organism evidence="8 9">
    <name type="scientific">Flavisolibacter ginsenosidimutans</name>
    <dbReference type="NCBI Taxonomy" id="661481"/>
    <lineage>
        <taxon>Bacteria</taxon>
        <taxon>Pseudomonadati</taxon>
        <taxon>Bacteroidota</taxon>
        <taxon>Chitinophagia</taxon>
        <taxon>Chitinophagales</taxon>
        <taxon>Chitinophagaceae</taxon>
        <taxon>Flavisolibacter</taxon>
    </lineage>
</organism>
<evidence type="ECO:0000256" key="4">
    <source>
        <dbReference type="ARBA" id="ARBA00022989"/>
    </source>
</evidence>
<gene>
    <name evidence="8" type="ORF">FSB75_00660</name>
</gene>
<evidence type="ECO:0000313" key="9">
    <source>
        <dbReference type="Proteomes" id="UP000321204"/>
    </source>
</evidence>
<dbReference type="RefSeq" id="WP_146781422.1">
    <property type="nucleotide sequence ID" value="NZ_BAABIO010000006.1"/>
</dbReference>
<dbReference type="OrthoDB" id="679424at2"/>
<name>A0A5B8UCR8_9BACT</name>
<feature type="transmembrane region" description="Helical" evidence="6">
    <location>
        <begin position="38"/>
        <end position="58"/>
    </location>
</feature>
<proteinExistence type="predicted"/>
<dbReference type="AlphaFoldDB" id="A0A5B8UCR8"/>
<keyword evidence="2" id="KW-1003">Cell membrane</keyword>
<sequence>MKNDTTHPAFIIGLVSYFLLIMGVVLKGNVIHWSYDVILAAFVFGAVHWVWAIIDVFTNEDLKGTPSRPLWILVVIILAPLGGMLYYAMKRKRISF</sequence>
<keyword evidence="5 6" id="KW-0472">Membrane</keyword>